<proteinExistence type="predicted"/>
<organism evidence="1">
    <name type="scientific">marine sediment metagenome</name>
    <dbReference type="NCBI Taxonomy" id="412755"/>
    <lineage>
        <taxon>unclassified sequences</taxon>
        <taxon>metagenomes</taxon>
        <taxon>ecological metagenomes</taxon>
    </lineage>
</organism>
<dbReference type="EMBL" id="BART01018011">
    <property type="protein sequence ID" value="GAG84806.1"/>
    <property type="molecule type" value="Genomic_DNA"/>
</dbReference>
<dbReference type="AlphaFoldDB" id="X1CKR3"/>
<sequence>MKTTKHLIETPVNDPIEEVLDIEGGTTLVPHIERSTELTVIEEYDEKDSEIEGQLQEVYDVA</sequence>
<comment type="caution">
    <text evidence="1">The sequence shown here is derived from an EMBL/GenBank/DDBJ whole genome shotgun (WGS) entry which is preliminary data.</text>
</comment>
<protein>
    <submittedName>
        <fullName evidence="1">Uncharacterized protein</fullName>
    </submittedName>
</protein>
<feature type="non-terminal residue" evidence="1">
    <location>
        <position position="62"/>
    </location>
</feature>
<name>X1CKR3_9ZZZZ</name>
<evidence type="ECO:0000313" key="1">
    <source>
        <dbReference type="EMBL" id="GAG84806.1"/>
    </source>
</evidence>
<accession>X1CKR3</accession>
<gene>
    <name evidence="1" type="ORF">S01H4_34094</name>
</gene>
<reference evidence="1" key="1">
    <citation type="journal article" date="2014" name="Front. Microbiol.">
        <title>High frequency of phylogenetically diverse reductive dehalogenase-homologous genes in deep subseafloor sedimentary metagenomes.</title>
        <authorList>
            <person name="Kawai M."/>
            <person name="Futagami T."/>
            <person name="Toyoda A."/>
            <person name="Takaki Y."/>
            <person name="Nishi S."/>
            <person name="Hori S."/>
            <person name="Arai W."/>
            <person name="Tsubouchi T."/>
            <person name="Morono Y."/>
            <person name="Uchiyama I."/>
            <person name="Ito T."/>
            <person name="Fujiyama A."/>
            <person name="Inagaki F."/>
            <person name="Takami H."/>
        </authorList>
    </citation>
    <scope>NUCLEOTIDE SEQUENCE</scope>
    <source>
        <strain evidence="1">Expedition CK06-06</strain>
    </source>
</reference>